<proteinExistence type="predicted"/>
<evidence type="ECO:0000313" key="2">
    <source>
        <dbReference type="EMBL" id="GIG32605.1"/>
    </source>
</evidence>
<comment type="caution">
    <text evidence="3">The sequence shown here is derived from an EMBL/GenBank/DDBJ whole genome shotgun (WGS) entry which is preliminary data.</text>
</comment>
<name>A0A7Y9FFW2_9CELL</name>
<organism evidence="3 4">
    <name type="scientific">Cellulomonas oligotrophica</name>
    <dbReference type="NCBI Taxonomy" id="931536"/>
    <lineage>
        <taxon>Bacteria</taxon>
        <taxon>Bacillati</taxon>
        <taxon>Actinomycetota</taxon>
        <taxon>Actinomycetes</taxon>
        <taxon>Micrococcales</taxon>
        <taxon>Cellulomonadaceae</taxon>
        <taxon>Cellulomonas</taxon>
    </lineage>
</organism>
<sequence>MGPPAAGAPDGVAPTGAPAVADLALVALTCAVFALLALLVTAVRER</sequence>
<evidence type="ECO:0000313" key="3">
    <source>
        <dbReference type="EMBL" id="NYD86504.1"/>
    </source>
</evidence>
<evidence type="ECO:0000313" key="4">
    <source>
        <dbReference type="Proteomes" id="UP000577956"/>
    </source>
</evidence>
<dbReference type="AlphaFoldDB" id="A0A7Y9FFW2"/>
<protein>
    <submittedName>
        <fullName evidence="3">Uncharacterized protein</fullName>
    </submittedName>
</protein>
<gene>
    <name evidence="3" type="ORF">BKA21_002053</name>
    <name evidence="2" type="ORF">Col01nite_17640</name>
</gene>
<keyword evidence="1" id="KW-0472">Membrane</keyword>
<keyword evidence="5" id="KW-1185">Reference proteome</keyword>
<reference evidence="3 4" key="1">
    <citation type="submission" date="2020-07" db="EMBL/GenBank/DDBJ databases">
        <title>Sequencing the genomes of 1000 actinobacteria strains.</title>
        <authorList>
            <person name="Klenk H.-P."/>
        </authorList>
    </citation>
    <scope>NUCLEOTIDE SEQUENCE [LARGE SCALE GENOMIC DNA]</scope>
    <source>
        <strain evidence="3 4">DSM 24482</strain>
    </source>
</reference>
<dbReference type="EMBL" id="BONN01000004">
    <property type="protein sequence ID" value="GIG32605.1"/>
    <property type="molecule type" value="Genomic_DNA"/>
</dbReference>
<keyword evidence="1" id="KW-0812">Transmembrane</keyword>
<evidence type="ECO:0000256" key="1">
    <source>
        <dbReference type="SAM" id="Phobius"/>
    </source>
</evidence>
<evidence type="ECO:0000313" key="5">
    <source>
        <dbReference type="Proteomes" id="UP000618382"/>
    </source>
</evidence>
<accession>A0A7Y9FFW2</accession>
<dbReference type="RefSeq" id="WP_170208947.1">
    <property type="nucleotide sequence ID" value="NZ_BAABFI010000001.1"/>
</dbReference>
<dbReference type="Proteomes" id="UP000577956">
    <property type="component" value="Unassembled WGS sequence"/>
</dbReference>
<keyword evidence="1" id="KW-1133">Transmembrane helix</keyword>
<reference evidence="2 5" key="2">
    <citation type="submission" date="2021-01" db="EMBL/GenBank/DDBJ databases">
        <title>Whole genome shotgun sequence of Cellulomonas oligotrophica NBRC 109435.</title>
        <authorList>
            <person name="Komaki H."/>
            <person name="Tamura T."/>
        </authorList>
    </citation>
    <scope>NUCLEOTIDE SEQUENCE [LARGE SCALE GENOMIC DNA]</scope>
    <source>
        <strain evidence="2 5">NBRC 109435</strain>
    </source>
</reference>
<feature type="transmembrane region" description="Helical" evidence="1">
    <location>
        <begin position="23"/>
        <end position="43"/>
    </location>
</feature>
<dbReference type="Proteomes" id="UP000618382">
    <property type="component" value="Unassembled WGS sequence"/>
</dbReference>
<dbReference type="EMBL" id="JACCBK010000001">
    <property type="protein sequence ID" value="NYD86504.1"/>
    <property type="molecule type" value="Genomic_DNA"/>
</dbReference>